<name>A0ACC3BDN9_9EURO</name>
<protein>
    <submittedName>
        <fullName evidence="1">Uncharacterized protein</fullName>
    </submittedName>
</protein>
<organism evidence="1 2">
    <name type="scientific">Aspergillus melleus</name>
    <dbReference type="NCBI Taxonomy" id="138277"/>
    <lineage>
        <taxon>Eukaryota</taxon>
        <taxon>Fungi</taxon>
        <taxon>Dikarya</taxon>
        <taxon>Ascomycota</taxon>
        <taxon>Pezizomycotina</taxon>
        <taxon>Eurotiomycetes</taxon>
        <taxon>Eurotiomycetidae</taxon>
        <taxon>Eurotiales</taxon>
        <taxon>Aspergillaceae</taxon>
        <taxon>Aspergillus</taxon>
        <taxon>Aspergillus subgen. Circumdati</taxon>
    </lineage>
</organism>
<comment type="caution">
    <text evidence="1">The sequence shown here is derived from an EMBL/GenBank/DDBJ whole genome shotgun (WGS) entry which is preliminary data.</text>
</comment>
<reference evidence="1 2" key="1">
    <citation type="journal article" date="2023" name="ACS Omega">
        <title>Identification of the Neoaspergillic Acid Biosynthesis Gene Cluster by Establishing an In Vitro CRISPR-Ribonucleoprotein Genetic System in Aspergillus melleus.</title>
        <authorList>
            <person name="Yuan B."/>
            <person name="Grau M.F."/>
            <person name="Murata R.M."/>
            <person name="Torok T."/>
            <person name="Venkateswaran K."/>
            <person name="Stajich J.E."/>
            <person name="Wang C.C.C."/>
        </authorList>
    </citation>
    <scope>NUCLEOTIDE SEQUENCE [LARGE SCALE GENOMIC DNA]</scope>
    <source>
        <strain evidence="1 2">IMV 1140</strain>
    </source>
</reference>
<dbReference type="EMBL" id="JAOPJF010000006">
    <property type="protein sequence ID" value="KAK1148718.1"/>
    <property type="molecule type" value="Genomic_DNA"/>
</dbReference>
<gene>
    <name evidence="1" type="ORF">N8T08_008603</name>
</gene>
<accession>A0ACC3BDN9</accession>
<evidence type="ECO:0000313" key="1">
    <source>
        <dbReference type="EMBL" id="KAK1148718.1"/>
    </source>
</evidence>
<dbReference type="Proteomes" id="UP001177260">
    <property type="component" value="Unassembled WGS sequence"/>
</dbReference>
<sequence>MNVTEPKRLTNMLGSRKTAIIEPSRTVLVIINMQSNLFSLEERYFESIVNTTVNTVKSFREANIKILWVNSVFQWDH</sequence>
<keyword evidence="2" id="KW-1185">Reference proteome</keyword>
<proteinExistence type="predicted"/>
<evidence type="ECO:0000313" key="2">
    <source>
        <dbReference type="Proteomes" id="UP001177260"/>
    </source>
</evidence>